<dbReference type="PROSITE" id="PS01180">
    <property type="entry name" value="CUB"/>
    <property type="match status" value="1"/>
</dbReference>
<sequence length="597" mass="68199">MPGSLLPCQRRVRQDRFHFGCEGVYAWTKMFWLLICILLSFGTVTIEGCFNDLHGESGKLSINKSNCLWTIGKGKNNINFIVIKFQPFDLGYRCYYYQATYFEIADEKYEFRVRECGGMRPFEVLIKDRPAVIRYHSDNGYWHRFSGVNVTFYIITQKLSGFNAESWKPVLKESKPGEVTVNWDPLTLPSKNYIVVPLYNSTAKGEPFLHIIEHKNNTSIAVEYLKPATSYWFKVIAFDPTNTTGSFIEATTLSLAMKNETLRLMGGQFSNEGRVEVFKNGSWNKICGYPWWNTNTANVVCRSLGLPSPTHNTPRGLLLASATPVDTTLVLSYLCNGTETNLKECSWIIASSICQRANLSSQAEVVCGHPSVFHQNITEMTGVITSPGYPSFMMQADYRWTFMQSLTRTHVVLKFDELDLRRSWNNGYSSVSIQESGRVYRNRLYHGVATVFTLPGQLKFYSSVSTRRYINSQSGRGMLVRFFSCREQESTLNNWTISFSSHHYNSISAHWTQSNVTGYDILGFLMSCNSKQEWANETFYHFGESNSTTLTCNGLIWYTQYDVYVLMMVRTGDTCTAYKSNTSITTQESCKFLFLSN</sequence>
<evidence type="ECO:0000259" key="4">
    <source>
        <dbReference type="PROSITE" id="PS01180"/>
    </source>
</evidence>
<dbReference type="InterPro" id="IPR000859">
    <property type="entry name" value="CUB_dom"/>
</dbReference>
<evidence type="ECO:0000256" key="2">
    <source>
        <dbReference type="PROSITE-ProRule" id="PRU00196"/>
    </source>
</evidence>
<dbReference type="Gene3D" id="2.60.120.290">
    <property type="entry name" value="Spermadhesin, CUB domain"/>
    <property type="match status" value="2"/>
</dbReference>
<dbReference type="InterPro" id="IPR013783">
    <property type="entry name" value="Ig-like_fold"/>
</dbReference>
<protein>
    <submittedName>
        <fullName evidence="7">Uncharacterized protein</fullName>
    </submittedName>
</protein>
<dbReference type="GeneID" id="110234312"/>
<evidence type="ECO:0000313" key="8">
    <source>
        <dbReference type="Proteomes" id="UP000887567"/>
    </source>
</evidence>
<dbReference type="GO" id="GO:0016020">
    <property type="term" value="C:membrane"/>
    <property type="evidence" value="ECO:0007669"/>
    <property type="project" value="InterPro"/>
</dbReference>
<feature type="disulfide bond" evidence="2">
    <location>
        <begin position="335"/>
        <end position="345"/>
    </location>
</feature>
<dbReference type="PANTHER" id="PTHR48071">
    <property type="entry name" value="SRCR DOMAIN-CONTAINING PROTEIN"/>
    <property type="match status" value="1"/>
</dbReference>
<dbReference type="InterPro" id="IPR001190">
    <property type="entry name" value="SRCR"/>
</dbReference>
<dbReference type="Gene3D" id="2.60.40.10">
    <property type="entry name" value="Immunoglobulins"/>
    <property type="match status" value="1"/>
</dbReference>
<dbReference type="CDD" id="cd00063">
    <property type="entry name" value="FN3"/>
    <property type="match status" value="1"/>
</dbReference>
<dbReference type="RefSeq" id="XP_028513473.1">
    <property type="nucleotide sequence ID" value="XM_028657672.1"/>
</dbReference>
<name>A0A913YEQ3_EXADI</name>
<dbReference type="Pfam" id="PF00530">
    <property type="entry name" value="SRCR"/>
    <property type="match status" value="1"/>
</dbReference>
<dbReference type="InterPro" id="IPR003961">
    <property type="entry name" value="FN3_dom"/>
</dbReference>
<dbReference type="KEGG" id="epa:110234312"/>
<accession>A0A913YEQ3</accession>
<dbReference type="SUPFAM" id="SSF49854">
    <property type="entry name" value="Spermadhesin, CUB domain"/>
    <property type="match status" value="2"/>
</dbReference>
<dbReference type="EnsemblMetazoa" id="XM_028657672.1">
    <property type="protein sequence ID" value="XP_028513473.1"/>
    <property type="gene ID" value="LOC110234312"/>
</dbReference>
<dbReference type="OrthoDB" id="536948at2759"/>
<dbReference type="SUPFAM" id="SSF49265">
    <property type="entry name" value="Fibronectin type III"/>
    <property type="match status" value="1"/>
</dbReference>
<evidence type="ECO:0000313" key="7">
    <source>
        <dbReference type="EnsemblMetazoa" id="XP_028513473.1"/>
    </source>
</evidence>
<dbReference type="InterPro" id="IPR035914">
    <property type="entry name" value="Sperma_CUB_dom_sf"/>
</dbReference>
<evidence type="ECO:0000259" key="5">
    <source>
        <dbReference type="PROSITE" id="PS50287"/>
    </source>
</evidence>
<keyword evidence="3" id="KW-0812">Transmembrane</keyword>
<dbReference type="Proteomes" id="UP000887567">
    <property type="component" value="Unplaced"/>
</dbReference>
<evidence type="ECO:0000259" key="6">
    <source>
        <dbReference type="PROSITE" id="PS50853"/>
    </source>
</evidence>
<evidence type="ECO:0000256" key="3">
    <source>
        <dbReference type="SAM" id="Phobius"/>
    </source>
</evidence>
<dbReference type="PRINTS" id="PR00258">
    <property type="entry name" value="SPERACTRCPTR"/>
</dbReference>
<keyword evidence="1 2" id="KW-1015">Disulfide bond</keyword>
<organism evidence="7 8">
    <name type="scientific">Exaiptasia diaphana</name>
    <name type="common">Tropical sea anemone</name>
    <name type="synonym">Aiptasia pulchella</name>
    <dbReference type="NCBI Taxonomy" id="2652724"/>
    <lineage>
        <taxon>Eukaryota</taxon>
        <taxon>Metazoa</taxon>
        <taxon>Cnidaria</taxon>
        <taxon>Anthozoa</taxon>
        <taxon>Hexacorallia</taxon>
        <taxon>Actiniaria</taxon>
        <taxon>Aiptasiidae</taxon>
        <taxon>Exaiptasia</taxon>
    </lineage>
</organism>
<dbReference type="PROSITE" id="PS50287">
    <property type="entry name" value="SRCR_2"/>
    <property type="match status" value="1"/>
</dbReference>
<feature type="transmembrane region" description="Helical" evidence="3">
    <location>
        <begin position="30"/>
        <end position="50"/>
    </location>
</feature>
<feature type="domain" description="SRCR" evidence="5">
    <location>
        <begin position="262"/>
        <end position="368"/>
    </location>
</feature>
<keyword evidence="3" id="KW-0472">Membrane</keyword>
<dbReference type="SMART" id="SM00202">
    <property type="entry name" value="SR"/>
    <property type="match status" value="1"/>
</dbReference>
<evidence type="ECO:0000256" key="1">
    <source>
        <dbReference type="ARBA" id="ARBA00023157"/>
    </source>
</evidence>
<dbReference type="InterPro" id="IPR036116">
    <property type="entry name" value="FN3_sf"/>
</dbReference>
<keyword evidence="8" id="KW-1185">Reference proteome</keyword>
<reference evidence="7" key="1">
    <citation type="submission" date="2022-11" db="UniProtKB">
        <authorList>
            <consortium name="EnsemblMetazoa"/>
        </authorList>
    </citation>
    <scope>IDENTIFICATION</scope>
</reference>
<dbReference type="PANTHER" id="PTHR48071:SF18">
    <property type="entry name" value="DELETED IN MALIGNANT BRAIN TUMORS 1 PROTEIN-RELATED"/>
    <property type="match status" value="1"/>
</dbReference>
<feature type="domain" description="CUB" evidence="4">
    <location>
        <begin position="21"/>
        <end position="155"/>
    </location>
</feature>
<dbReference type="AlphaFoldDB" id="A0A913YEQ3"/>
<dbReference type="PROSITE" id="PS50853">
    <property type="entry name" value="FN3"/>
    <property type="match status" value="1"/>
</dbReference>
<proteinExistence type="predicted"/>
<keyword evidence="3" id="KW-1133">Transmembrane helix</keyword>
<feature type="domain" description="Fibronectin type-III" evidence="6">
    <location>
        <begin position="165"/>
        <end position="258"/>
    </location>
</feature>
<comment type="caution">
    <text evidence="2">Lacks conserved residue(s) required for the propagation of feature annotation.</text>
</comment>
<dbReference type="InterPro" id="IPR036772">
    <property type="entry name" value="SRCR-like_dom_sf"/>
</dbReference>
<dbReference type="SUPFAM" id="SSF56487">
    <property type="entry name" value="SRCR-like"/>
    <property type="match status" value="1"/>
</dbReference>
<dbReference type="Gene3D" id="3.10.250.10">
    <property type="entry name" value="SRCR-like domain"/>
    <property type="match status" value="1"/>
</dbReference>